<gene>
    <name evidence="1" type="ordered locus">Acid345_2889</name>
</gene>
<dbReference type="STRING" id="204669.Acid345_2889"/>
<proteinExistence type="predicted"/>
<dbReference type="KEGG" id="aba:Acid345_2889"/>
<keyword evidence="2" id="KW-1185">Reference proteome</keyword>
<evidence type="ECO:0008006" key="3">
    <source>
        <dbReference type="Google" id="ProtNLM"/>
    </source>
</evidence>
<dbReference type="AlphaFoldDB" id="Q1IML0"/>
<dbReference type="EMBL" id="CP000360">
    <property type="protein sequence ID" value="ABF41890.1"/>
    <property type="molecule type" value="Genomic_DNA"/>
</dbReference>
<dbReference type="HOGENOM" id="CLU_1914301_0_0_0"/>
<dbReference type="Proteomes" id="UP000002432">
    <property type="component" value="Chromosome"/>
</dbReference>
<name>Q1IML0_KORVE</name>
<reference evidence="1 2" key="1">
    <citation type="journal article" date="2009" name="Appl. Environ. Microbiol.">
        <title>Three genomes from the phylum Acidobacteria provide insight into the lifestyles of these microorganisms in soils.</title>
        <authorList>
            <person name="Ward N.L."/>
            <person name="Challacombe J.F."/>
            <person name="Janssen P.H."/>
            <person name="Henrissat B."/>
            <person name="Coutinho P.M."/>
            <person name="Wu M."/>
            <person name="Xie G."/>
            <person name="Haft D.H."/>
            <person name="Sait M."/>
            <person name="Badger J."/>
            <person name="Barabote R.D."/>
            <person name="Bradley B."/>
            <person name="Brettin T.S."/>
            <person name="Brinkac L.M."/>
            <person name="Bruce D."/>
            <person name="Creasy T."/>
            <person name="Daugherty S.C."/>
            <person name="Davidsen T.M."/>
            <person name="DeBoy R.T."/>
            <person name="Detter J.C."/>
            <person name="Dodson R.J."/>
            <person name="Durkin A.S."/>
            <person name="Ganapathy A."/>
            <person name="Gwinn-Giglio M."/>
            <person name="Han C.S."/>
            <person name="Khouri H."/>
            <person name="Kiss H."/>
            <person name="Kothari S.P."/>
            <person name="Madupu R."/>
            <person name="Nelson K.E."/>
            <person name="Nelson W.C."/>
            <person name="Paulsen I."/>
            <person name="Penn K."/>
            <person name="Ren Q."/>
            <person name="Rosovitz M.J."/>
            <person name="Selengut J.D."/>
            <person name="Shrivastava S."/>
            <person name="Sullivan S.A."/>
            <person name="Tapia R."/>
            <person name="Thompson L.S."/>
            <person name="Watkins K.L."/>
            <person name="Yang Q."/>
            <person name="Yu C."/>
            <person name="Zafar N."/>
            <person name="Zhou L."/>
            <person name="Kuske C.R."/>
        </authorList>
    </citation>
    <scope>NUCLEOTIDE SEQUENCE [LARGE SCALE GENOMIC DNA]</scope>
    <source>
        <strain evidence="1 2">Ellin345</strain>
    </source>
</reference>
<organism evidence="1 2">
    <name type="scientific">Koribacter versatilis (strain Ellin345)</name>
    <dbReference type="NCBI Taxonomy" id="204669"/>
    <lineage>
        <taxon>Bacteria</taxon>
        <taxon>Pseudomonadati</taxon>
        <taxon>Acidobacteriota</taxon>
        <taxon>Terriglobia</taxon>
        <taxon>Terriglobales</taxon>
        <taxon>Candidatus Korobacteraceae</taxon>
        <taxon>Candidatus Korobacter</taxon>
    </lineage>
</organism>
<accession>Q1IML0</accession>
<evidence type="ECO:0000313" key="1">
    <source>
        <dbReference type="EMBL" id="ABF41890.1"/>
    </source>
</evidence>
<dbReference type="EnsemblBacteria" id="ABF41890">
    <property type="protein sequence ID" value="ABF41890"/>
    <property type="gene ID" value="Acid345_2889"/>
</dbReference>
<protein>
    <recommendedName>
        <fullName evidence="3">DUF2283 domain-containing protein</fullName>
    </recommendedName>
</protein>
<evidence type="ECO:0000313" key="2">
    <source>
        <dbReference type="Proteomes" id="UP000002432"/>
    </source>
</evidence>
<sequence length="132" mass="14711">MSLRIERTEYDPETGYLYYVFFNPHWELEADEVKQRVPLEVAVSLTETGELADVTFTLPKPCRNEQALSFIHRDQTVGMVNERIFVAVPGQSGDSVMKALGALDLDVAGRIVGMEIKCGIPGPQQLDRAKAN</sequence>
<dbReference type="RefSeq" id="WP_011523691.1">
    <property type="nucleotide sequence ID" value="NC_008009.1"/>
</dbReference>